<feature type="transmembrane region" description="Helical" evidence="1">
    <location>
        <begin position="67"/>
        <end position="91"/>
    </location>
</feature>
<keyword evidence="1" id="KW-0472">Membrane</keyword>
<feature type="transmembrane region" description="Helical" evidence="1">
    <location>
        <begin position="33"/>
        <end position="55"/>
    </location>
</feature>
<accession>A0ABT2IMZ2</accession>
<keyword evidence="3" id="KW-1185">Reference proteome</keyword>
<gene>
    <name evidence="2" type="ORF">NZD88_20965</name>
</gene>
<keyword evidence="1" id="KW-1133">Transmembrane helix</keyword>
<evidence type="ECO:0000313" key="2">
    <source>
        <dbReference type="EMBL" id="MCT2410035.1"/>
    </source>
</evidence>
<proteinExistence type="predicted"/>
<organism evidence="2 3">
    <name type="scientific">Chryseobacterium pyrolae</name>
    <dbReference type="NCBI Taxonomy" id="2987481"/>
    <lineage>
        <taxon>Bacteria</taxon>
        <taxon>Pseudomonadati</taxon>
        <taxon>Bacteroidota</taxon>
        <taxon>Flavobacteriia</taxon>
        <taxon>Flavobacteriales</taxon>
        <taxon>Weeksellaceae</taxon>
        <taxon>Chryseobacterium group</taxon>
        <taxon>Chryseobacterium</taxon>
    </lineage>
</organism>
<protein>
    <submittedName>
        <fullName evidence="2">Uncharacterized protein</fullName>
    </submittedName>
</protein>
<comment type="caution">
    <text evidence="2">The sequence shown here is derived from an EMBL/GenBank/DDBJ whole genome shotgun (WGS) entry which is preliminary data.</text>
</comment>
<evidence type="ECO:0000256" key="1">
    <source>
        <dbReference type="SAM" id="Phobius"/>
    </source>
</evidence>
<name>A0ABT2IMZ2_9FLAO</name>
<dbReference type="EMBL" id="JANZQH010000016">
    <property type="protein sequence ID" value="MCT2410035.1"/>
    <property type="molecule type" value="Genomic_DNA"/>
</dbReference>
<sequence>MKDKFRGYDPTIPQRCDHLHKNVIGSSYQRTSILIYSIMFVIFNLMYLFLNNWTIPQEHIDFDQPKFIAQVFVILYNLVILFYIIRSLIFYKKAKEEERKKSLPDYFNNTKYFNEILAAVDCRNCNQNKEKLSIGFRKNGDLEVFCDTCKSVIFEMTTSDQHYK</sequence>
<dbReference type="RefSeq" id="WP_259831750.1">
    <property type="nucleotide sequence ID" value="NZ_JANZQH010000016.1"/>
</dbReference>
<evidence type="ECO:0000313" key="3">
    <source>
        <dbReference type="Proteomes" id="UP001142057"/>
    </source>
</evidence>
<reference evidence="2" key="1">
    <citation type="submission" date="2022-08" db="EMBL/GenBank/DDBJ databases">
        <title>Chryseobacterium antibioticum,isolated from the rhizosphere soil of Pyrola in Tibet.</title>
        <authorList>
            <person name="Kan Y."/>
        </authorList>
    </citation>
    <scope>NUCLEOTIDE SEQUENCE</scope>
    <source>
        <strain evidence="2">Pc2-12</strain>
    </source>
</reference>
<keyword evidence="1" id="KW-0812">Transmembrane</keyword>
<dbReference type="Proteomes" id="UP001142057">
    <property type="component" value="Unassembled WGS sequence"/>
</dbReference>